<keyword evidence="3" id="KW-0464">Manganese</keyword>
<dbReference type="Proteomes" id="UP000185596">
    <property type="component" value="Unassembled WGS sequence"/>
</dbReference>
<dbReference type="Gene3D" id="3.40.800.10">
    <property type="entry name" value="Ureohydrolase domain"/>
    <property type="match status" value="1"/>
</dbReference>
<dbReference type="InterPro" id="IPR006035">
    <property type="entry name" value="Ureohydrolase"/>
</dbReference>
<comment type="similarity">
    <text evidence="4">Belongs to the arginase family.</text>
</comment>
<dbReference type="PANTHER" id="PTHR43782">
    <property type="entry name" value="ARGINASE"/>
    <property type="match status" value="1"/>
</dbReference>
<dbReference type="GO" id="GO:0030145">
    <property type="term" value="F:manganese ion binding"/>
    <property type="evidence" value="ECO:0007669"/>
    <property type="project" value="TreeGrafter"/>
</dbReference>
<sequence length="248" mass="25796">MTSIIVVPFHQDERLSAERLPVPGDGHRTVAPTLPEGDIWERLVALYDEVADAVSDAGAAHPVVVSGDCLVALGVLAGVQRAGHDPSLVWFDAHGDVHTLETSASGYLGGLSLRLALGAHRERVADPLGLRPVSEHRATLVGARDLDPPEAEYLAASAVVLRDVAEVEAPDGPVVVHVDLDVVDAAELSGLLFPVPGGPSAGTVVEAVRRIRASGRVVALSVACTWHPGDDPRRAELLAALLPDPAAG</sequence>
<reference evidence="5 6" key="1">
    <citation type="submission" date="2016-12" db="EMBL/GenBank/DDBJ databases">
        <title>The draft genome sequence of Actinophytocola sp. 11-183.</title>
        <authorList>
            <person name="Wang W."/>
            <person name="Yuan L."/>
        </authorList>
    </citation>
    <scope>NUCLEOTIDE SEQUENCE [LARGE SCALE GENOMIC DNA]</scope>
    <source>
        <strain evidence="5 6">11-183</strain>
    </source>
</reference>
<evidence type="ECO:0000313" key="5">
    <source>
        <dbReference type="EMBL" id="OLF18626.1"/>
    </source>
</evidence>
<dbReference type="EMBL" id="MSIE01000006">
    <property type="protein sequence ID" value="OLF18626.1"/>
    <property type="molecule type" value="Genomic_DNA"/>
</dbReference>
<dbReference type="GO" id="GO:0005829">
    <property type="term" value="C:cytosol"/>
    <property type="evidence" value="ECO:0007669"/>
    <property type="project" value="TreeGrafter"/>
</dbReference>
<evidence type="ECO:0000256" key="1">
    <source>
        <dbReference type="ARBA" id="ARBA00022723"/>
    </source>
</evidence>
<gene>
    <name evidence="5" type="ORF">BU204_05005</name>
</gene>
<dbReference type="PROSITE" id="PS51409">
    <property type="entry name" value="ARGINASE_2"/>
    <property type="match status" value="1"/>
</dbReference>
<dbReference type="Pfam" id="PF00491">
    <property type="entry name" value="Arginase"/>
    <property type="match status" value="1"/>
</dbReference>
<dbReference type="OrthoDB" id="7331788at2"/>
<dbReference type="STRING" id="1912961.BU204_05005"/>
<evidence type="ECO:0000256" key="4">
    <source>
        <dbReference type="PROSITE-ProRule" id="PRU00742"/>
    </source>
</evidence>
<dbReference type="AlphaFoldDB" id="A0A1Q8CW97"/>
<dbReference type="InterPro" id="IPR023696">
    <property type="entry name" value="Ureohydrolase_dom_sf"/>
</dbReference>
<keyword evidence="2" id="KW-0378">Hydrolase</keyword>
<accession>A0A1Q8CW97</accession>
<protein>
    <recommendedName>
        <fullName evidence="7">Arginase</fullName>
    </recommendedName>
</protein>
<name>A0A1Q8CW97_9PSEU</name>
<evidence type="ECO:0008006" key="7">
    <source>
        <dbReference type="Google" id="ProtNLM"/>
    </source>
</evidence>
<organism evidence="5 6">
    <name type="scientific">Actinophytocola xanthii</name>
    <dbReference type="NCBI Taxonomy" id="1912961"/>
    <lineage>
        <taxon>Bacteria</taxon>
        <taxon>Bacillati</taxon>
        <taxon>Actinomycetota</taxon>
        <taxon>Actinomycetes</taxon>
        <taxon>Pseudonocardiales</taxon>
        <taxon>Pseudonocardiaceae</taxon>
    </lineage>
</organism>
<proteinExistence type="inferred from homology"/>
<dbReference type="GO" id="GO:0004053">
    <property type="term" value="F:arginase activity"/>
    <property type="evidence" value="ECO:0007669"/>
    <property type="project" value="TreeGrafter"/>
</dbReference>
<evidence type="ECO:0000256" key="2">
    <source>
        <dbReference type="ARBA" id="ARBA00022801"/>
    </source>
</evidence>
<keyword evidence="6" id="KW-1185">Reference proteome</keyword>
<dbReference type="RefSeq" id="WP_075124356.1">
    <property type="nucleotide sequence ID" value="NZ_MSIE01000006.1"/>
</dbReference>
<dbReference type="PRINTS" id="PR00116">
    <property type="entry name" value="ARGINASE"/>
</dbReference>
<dbReference type="PANTHER" id="PTHR43782:SF3">
    <property type="entry name" value="ARGINASE"/>
    <property type="match status" value="1"/>
</dbReference>
<dbReference type="SUPFAM" id="SSF52768">
    <property type="entry name" value="Arginase/deacetylase"/>
    <property type="match status" value="1"/>
</dbReference>
<comment type="caution">
    <text evidence="5">The sequence shown here is derived from an EMBL/GenBank/DDBJ whole genome shotgun (WGS) entry which is preliminary data.</text>
</comment>
<evidence type="ECO:0000313" key="6">
    <source>
        <dbReference type="Proteomes" id="UP000185596"/>
    </source>
</evidence>
<keyword evidence="1" id="KW-0479">Metal-binding</keyword>
<evidence type="ECO:0000256" key="3">
    <source>
        <dbReference type="ARBA" id="ARBA00023211"/>
    </source>
</evidence>